<dbReference type="Proteomes" id="UP000314294">
    <property type="component" value="Unassembled WGS sequence"/>
</dbReference>
<accession>A0A4Z2IM77</accession>
<reference evidence="2 3" key="1">
    <citation type="submission" date="2019-03" db="EMBL/GenBank/DDBJ databases">
        <title>First draft genome of Liparis tanakae, snailfish: a comprehensive survey of snailfish specific genes.</title>
        <authorList>
            <person name="Kim W."/>
            <person name="Song I."/>
            <person name="Jeong J.-H."/>
            <person name="Kim D."/>
            <person name="Kim S."/>
            <person name="Ryu S."/>
            <person name="Song J.Y."/>
            <person name="Lee S.K."/>
        </authorList>
    </citation>
    <scope>NUCLEOTIDE SEQUENCE [LARGE SCALE GENOMIC DNA]</scope>
    <source>
        <tissue evidence="2">Muscle</tissue>
    </source>
</reference>
<sequence length="171" mass="19648">MNSEHRTCDEKRRRFWFLRRTRHMFTVARPHLAVHGRVVAVLRRAETPRLPAPPPRRVHPARFLRRGAQLSVLQLQTRQVKGQRPLHGAQVVQQPESDALRSDGRGQDDSHGDFYSGSRRPHLQLPEFEVTQVNQRQTLVQSSEIFLRFASLPLEADEVGDEVAADRTPPS</sequence>
<organism evidence="2 3">
    <name type="scientific">Liparis tanakae</name>
    <name type="common">Tanaka's snailfish</name>
    <dbReference type="NCBI Taxonomy" id="230148"/>
    <lineage>
        <taxon>Eukaryota</taxon>
        <taxon>Metazoa</taxon>
        <taxon>Chordata</taxon>
        <taxon>Craniata</taxon>
        <taxon>Vertebrata</taxon>
        <taxon>Euteleostomi</taxon>
        <taxon>Actinopterygii</taxon>
        <taxon>Neopterygii</taxon>
        <taxon>Teleostei</taxon>
        <taxon>Neoteleostei</taxon>
        <taxon>Acanthomorphata</taxon>
        <taxon>Eupercaria</taxon>
        <taxon>Perciformes</taxon>
        <taxon>Cottioidei</taxon>
        <taxon>Cottales</taxon>
        <taxon>Liparidae</taxon>
        <taxon>Liparis</taxon>
    </lineage>
</organism>
<dbReference type="EMBL" id="SRLO01000075">
    <property type="protein sequence ID" value="TNN78253.1"/>
    <property type="molecule type" value="Genomic_DNA"/>
</dbReference>
<dbReference type="AlphaFoldDB" id="A0A4Z2IM77"/>
<comment type="caution">
    <text evidence="2">The sequence shown here is derived from an EMBL/GenBank/DDBJ whole genome shotgun (WGS) entry which is preliminary data.</text>
</comment>
<proteinExistence type="predicted"/>
<gene>
    <name evidence="2" type="ORF">EYF80_011493</name>
</gene>
<feature type="compositionally biased region" description="Basic and acidic residues" evidence="1">
    <location>
        <begin position="98"/>
        <end position="112"/>
    </location>
</feature>
<evidence type="ECO:0000313" key="2">
    <source>
        <dbReference type="EMBL" id="TNN78253.1"/>
    </source>
</evidence>
<evidence type="ECO:0000256" key="1">
    <source>
        <dbReference type="SAM" id="MobiDB-lite"/>
    </source>
</evidence>
<protein>
    <submittedName>
        <fullName evidence="2">Uncharacterized protein</fullName>
    </submittedName>
</protein>
<name>A0A4Z2IM77_9TELE</name>
<keyword evidence="3" id="KW-1185">Reference proteome</keyword>
<evidence type="ECO:0000313" key="3">
    <source>
        <dbReference type="Proteomes" id="UP000314294"/>
    </source>
</evidence>
<feature type="region of interest" description="Disordered" evidence="1">
    <location>
        <begin position="79"/>
        <end position="121"/>
    </location>
</feature>